<keyword evidence="1" id="KW-0732">Signal</keyword>
<gene>
    <name evidence="5" type="ORF">O1R50_06880</name>
</gene>
<feature type="transmembrane region" description="Helical" evidence="3">
    <location>
        <begin position="30"/>
        <end position="50"/>
    </location>
</feature>
<comment type="caution">
    <text evidence="5">The sequence shown here is derived from an EMBL/GenBank/DDBJ whole genome shotgun (WGS) entry which is preliminary data.</text>
</comment>
<sequence>MTTPFHVDPHRPDDDERPHARTGLTKAQKVMSVIGIALVAAVPVVAVMSFKLIDSSDEDADTDAAEVRDVETTVLDLTVTDGDLEFAVGSVEQGSTQIVSGAENTRAEGEYVFIEVTVKNLDDQVFSVFSDINQKLFDTDGNEYGADSDAASMVLGNNVHLAVIPIGGQIEGWIVFDVPVGTELATLELHGSGDGGVEVPLR</sequence>
<dbReference type="AlphaFoldDB" id="A0A9X3SSL8"/>
<evidence type="ECO:0000256" key="2">
    <source>
        <dbReference type="SAM" id="MobiDB-lite"/>
    </source>
</evidence>
<keyword evidence="6" id="KW-1185">Reference proteome</keyword>
<proteinExistence type="predicted"/>
<feature type="compositionally biased region" description="Basic and acidic residues" evidence="2">
    <location>
        <begin position="7"/>
        <end position="19"/>
    </location>
</feature>
<dbReference type="InterPro" id="IPR029051">
    <property type="entry name" value="DUF4352"/>
</dbReference>
<accession>A0A9X3SSL8</accession>
<dbReference type="EMBL" id="JAPZVP010000004">
    <property type="protein sequence ID" value="MDA1359338.1"/>
    <property type="molecule type" value="Genomic_DNA"/>
</dbReference>
<dbReference type="Gene3D" id="2.60.40.1240">
    <property type="match status" value="1"/>
</dbReference>
<dbReference type="Proteomes" id="UP001146067">
    <property type="component" value="Unassembled WGS sequence"/>
</dbReference>
<dbReference type="InterPro" id="IPR029050">
    <property type="entry name" value="Immunoprotect_excell_Ig-like"/>
</dbReference>
<keyword evidence="3" id="KW-1133">Transmembrane helix</keyword>
<reference evidence="5" key="1">
    <citation type="submission" date="2022-12" db="EMBL/GenBank/DDBJ databases">
        <title>Gycomyces niveus sp.nov.,a novel actinomycete isolated from soil in Shouguan.</title>
        <authorList>
            <person name="Yang X."/>
        </authorList>
    </citation>
    <scope>NUCLEOTIDE SEQUENCE</scope>
    <source>
        <strain evidence="5">NEAU-A15</strain>
    </source>
</reference>
<name>A0A9X3SSL8_9ACTN</name>
<protein>
    <submittedName>
        <fullName evidence="5">DUF4352 domain-containing protein</fullName>
    </submittedName>
</protein>
<dbReference type="Pfam" id="PF11611">
    <property type="entry name" value="DUF4352"/>
    <property type="match status" value="1"/>
</dbReference>
<feature type="domain" description="DUF4352" evidence="4">
    <location>
        <begin position="77"/>
        <end position="191"/>
    </location>
</feature>
<feature type="region of interest" description="Disordered" evidence="2">
    <location>
        <begin position="1"/>
        <end position="20"/>
    </location>
</feature>
<evidence type="ECO:0000259" key="4">
    <source>
        <dbReference type="Pfam" id="PF11611"/>
    </source>
</evidence>
<evidence type="ECO:0000256" key="3">
    <source>
        <dbReference type="SAM" id="Phobius"/>
    </source>
</evidence>
<dbReference type="RefSeq" id="WP_270109171.1">
    <property type="nucleotide sequence ID" value="NZ_JAPZVP010000004.1"/>
</dbReference>
<evidence type="ECO:0000256" key="1">
    <source>
        <dbReference type="ARBA" id="ARBA00022729"/>
    </source>
</evidence>
<keyword evidence="3" id="KW-0812">Transmembrane</keyword>
<evidence type="ECO:0000313" key="6">
    <source>
        <dbReference type="Proteomes" id="UP001146067"/>
    </source>
</evidence>
<keyword evidence="3" id="KW-0472">Membrane</keyword>
<evidence type="ECO:0000313" key="5">
    <source>
        <dbReference type="EMBL" id="MDA1359338.1"/>
    </source>
</evidence>
<organism evidence="5 6">
    <name type="scientific">Glycomyces luteolus</name>
    <dbReference type="NCBI Taxonomy" id="2670330"/>
    <lineage>
        <taxon>Bacteria</taxon>
        <taxon>Bacillati</taxon>
        <taxon>Actinomycetota</taxon>
        <taxon>Actinomycetes</taxon>
        <taxon>Glycomycetales</taxon>
        <taxon>Glycomycetaceae</taxon>
        <taxon>Glycomyces</taxon>
    </lineage>
</organism>